<keyword evidence="2" id="KW-0812">Transmembrane</keyword>
<name>A0ABV5MK61_9ACTN</name>
<feature type="compositionally biased region" description="Low complexity" evidence="1">
    <location>
        <begin position="125"/>
        <end position="135"/>
    </location>
</feature>
<accession>A0ABV5MK61</accession>
<dbReference type="Proteomes" id="UP001589608">
    <property type="component" value="Unassembled WGS sequence"/>
</dbReference>
<keyword evidence="2" id="KW-0472">Membrane</keyword>
<dbReference type="EMBL" id="JBHMCA010000065">
    <property type="protein sequence ID" value="MFB9449249.1"/>
    <property type="molecule type" value="Genomic_DNA"/>
</dbReference>
<evidence type="ECO:0008006" key="5">
    <source>
        <dbReference type="Google" id="ProtNLM"/>
    </source>
</evidence>
<comment type="caution">
    <text evidence="3">The sequence shown here is derived from an EMBL/GenBank/DDBJ whole genome shotgun (WGS) entry which is preliminary data.</text>
</comment>
<feature type="region of interest" description="Disordered" evidence="1">
    <location>
        <begin position="125"/>
        <end position="157"/>
    </location>
</feature>
<feature type="transmembrane region" description="Helical" evidence="2">
    <location>
        <begin position="85"/>
        <end position="105"/>
    </location>
</feature>
<keyword evidence="2" id="KW-1133">Transmembrane helix</keyword>
<feature type="compositionally biased region" description="Low complexity" evidence="1">
    <location>
        <begin position="212"/>
        <end position="221"/>
    </location>
</feature>
<evidence type="ECO:0000256" key="1">
    <source>
        <dbReference type="SAM" id="MobiDB-lite"/>
    </source>
</evidence>
<evidence type="ECO:0000313" key="3">
    <source>
        <dbReference type="EMBL" id="MFB9449249.1"/>
    </source>
</evidence>
<sequence>MRDRLSRPPDDGHDEIGRDAAERLLRGGSGDVPDEAAVAALLRAAAGPALPQELVAEHAAVAAFTEAFRTRSAAGGGRPRSGKRLAAATAAALAGLLIGGTAYAAGTGRLPDALQATIDHLLPGANAPSPAGSAATRESRSAADPATAFPAPPSGPADPAQLAAFCRSWLAFQTDPNAGPVTADVRRALAQAAGSERAIDAYCHRLLDPPAATTATTVKPGNPAPGGGKPSHPPKPTHK</sequence>
<feature type="region of interest" description="Disordered" evidence="1">
    <location>
        <begin position="212"/>
        <end position="239"/>
    </location>
</feature>
<evidence type="ECO:0000256" key="2">
    <source>
        <dbReference type="SAM" id="Phobius"/>
    </source>
</evidence>
<reference evidence="3 4" key="1">
    <citation type="submission" date="2024-09" db="EMBL/GenBank/DDBJ databases">
        <authorList>
            <person name="Sun Q."/>
            <person name="Mori K."/>
        </authorList>
    </citation>
    <scope>NUCLEOTIDE SEQUENCE [LARGE SCALE GENOMIC DNA]</scope>
    <source>
        <strain evidence="3 4">JCM 3307</strain>
    </source>
</reference>
<dbReference type="RefSeq" id="WP_223103482.1">
    <property type="nucleotide sequence ID" value="NZ_CP061913.1"/>
</dbReference>
<evidence type="ECO:0000313" key="4">
    <source>
        <dbReference type="Proteomes" id="UP001589608"/>
    </source>
</evidence>
<proteinExistence type="predicted"/>
<gene>
    <name evidence="3" type="ORF">ACFFTR_39750</name>
</gene>
<organism evidence="3 4">
    <name type="scientific">Dactylosporangium vinaceum</name>
    <dbReference type="NCBI Taxonomy" id="53362"/>
    <lineage>
        <taxon>Bacteria</taxon>
        <taxon>Bacillati</taxon>
        <taxon>Actinomycetota</taxon>
        <taxon>Actinomycetes</taxon>
        <taxon>Micromonosporales</taxon>
        <taxon>Micromonosporaceae</taxon>
        <taxon>Dactylosporangium</taxon>
    </lineage>
</organism>
<keyword evidence="4" id="KW-1185">Reference proteome</keyword>
<protein>
    <recommendedName>
        <fullName evidence="5">DUF5667 domain-containing protein</fullName>
    </recommendedName>
</protein>